<dbReference type="EMBL" id="CVRI01000010">
    <property type="protein sequence ID" value="CRK88921.1"/>
    <property type="molecule type" value="Genomic_DNA"/>
</dbReference>
<dbReference type="AlphaFoldDB" id="A0A1J1HRU8"/>
<proteinExistence type="predicted"/>
<evidence type="ECO:0000313" key="3">
    <source>
        <dbReference type="Proteomes" id="UP000183832"/>
    </source>
</evidence>
<evidence type="ECO:0000256" key="1">
    <source>
        <dbReference type="SAM" id="MobiDB-lite"/>
    </source>
</evidence>
<evidence type="ECO:0000313" key="2">
    <source>
        <dbReference type="EMBL" id="CRK88921.1"/>
    </source>
</evidence>
<dbReference type="Proteomes" id="UP000183832">
    <property type="component" value="Unassembled WGS sequence"/>
</dbReference>
<sequence length="127" mass="14442">MRNGTAVVVANKPLTDPDDHHILMNVSVVAFDASSAFEKGDCVVNDEGHKSLVTIIWQKQMPCPRKLKHRHGERRIVEDGSSRWTQLQPHRSQPRSTRNANQWDDSLSSLKTKGMKANLIEDINQCW</sequence>
<organism evidence="2 3">
    <name type="scientific">Clunio marinus</name>
    <dbReference type="NCBI Taxonomy" id="568069"/>
    <lineage>
        <taxon>Eukaryota</taxon>
        <taxon>Metazoa</taxon>
        <taxon>Ecdysozoa</taxon>
        <taxon>Arthropoda</taxon>
        <taxon>Hexapoda</taxon>
        <taxon>Insecta</taxon>
        <taxon>Pterygota</taxon>
        <taxon>Neoptera</taxon>
        <taxon>Endopterygota</taxon>
        <taxon>Diptera</taxon>
        <taxon>Nematocera</taxon>
        <taxon>Chironomoidea</taxon>
        <taxon>Chironomidae</taxon>
        <taxon>Clunio</taxon>
    </lineage>
</organism>
<feature type="region of interest" description="Disordered" evidence="1">
    <location>
        <begin position="67"/>
        <end position="108"/>
    </location>
</feature>
<keyword evidence="3" id="KW-1185">Reference proteome</keyword>
<gene>
    <name evidence="2" type="ORF">CLUMA_CG002818</name>
</gene>
<accession>A0A1J1HRU8</accession>
<reference evidence="2 3" key="1">
    <citation type="submission" date="2015-04" db="EMBL/GenBank/DDBJ databases">
        <authorList>
            <person name="Syromyatnikov M.Y."/>
            <person name="Popov V.N."/>
        </authorList>
    </citation>
    <scope>NUCLEOTIDE SEQUENCE [LARGE SCALE GENOMIC DNA]</scope>
</reference>
<feature type="compositionally biased region" description="Polar residues" evidence="1">
    <location>
        <begin position="82"/>
        <end position="108"/>
    </location>
</feature>
<protein>
    <submittedName>
        <fullName evidence="2">CLUMA_CG002818, isoform A</fullName>
    </submittedName>
</protein>
<name>A0A1J1HRU8_9DIPT</name>